<dbReference type="InterPro" id="IPR010915">
    <property type="entry name" value="PHB_depoly_PhaZ"/>
</dbReference>
<sequence length="408" mass="45859">MLYHLYELQHSAVAPVRIAADMSQRWLSNPFNPMSYTAGAKAMVAGLDIFEQVTRRYGKPKFGFDTVTIGDKDVAISEEIVVQKTFGQLKHFKREAEGLNDPKLLIVAPLSGHYATLLRGTVREMLPDHEVYITDWHDARNIPLWQGTFDLDDYINYIIEFIEFLGPNTHVMGVCQPAVPVIAATALMAADNNPNIPASVTLMGGPIDTRSNPTEVNKFAVSHHLDWYVQNVITRVPAPNAGCMREVYPGFLQLAGFMAMNFDRHMDAHYGMFQHLVEGDEESADASRRFYEEYRSVMDMPAEFYLQTIRQVFLEYHIPLGIMTSRGRKVDLGAITKTALLTVEGELDDISGAGQTRAALDLCVNLPASKKEHYEQLQVGHYGIFNGGKWRKFIAPHVKAFIRAHPTV</sequence>
<dbReference type="AlphaFoldDB" id="A0A9X3Z7P8"/>
<gene>
    <name evidence="2" type="primary">phaZ</name>
    <name evidence="2" type="ORF">NYP16_10005</name>
</gene>
<evidence type="ECO:0000313" key="2">
    <source>
        <dbReference type="EMBL" id="MDA5194283.1"/>
    </source>
</evidence>
<dbReference type="SUPFAM" id="SSF53474">
    <property type="entry name" value="alpha/beta-Hydrolases"/>
    <property type="match status" value="1"/>
</dbReference>
<dbReference type="InterPro" id="IPR051321">
    <property type="entry name" value="PHA/PHB_synthase"/>
</dbReference>
<accession>A0A9X3Z7P8</accession>
<comment type="caution">
    <text evidence="2">The sequence shown here is derived from an EMBL/GenBank/DDBJ whole genome shotgun (WGS) entry which is preliminary data.</text>
</comment>
<dbReference type="InterPro" id="IPR009656">
    <property type="entry name" value="PHB_depo_C"/>
</dbReference>
<name>A0A9X3Z7P8_9PROT</name>
<dbReference type="PANTHER" id="PTHR36837:SF4">
    <property type="entry name" value="BLR0908 PROTEIN"/>
    <property type="match status" value="1"/>
</dbReference>
<dbReference type="EMBL" id="JANWOI010000003">
    <property type="protein sequence ID" value="MDA5194283.1"/>
    <property type="molecule type" value="Genomic_DNA"/>
</dbReference>
<evidence type="ECO:0000259" key="1">
    <source>
        <dbReference type="Pfam" id="PF06850"/>
    </source>
</evidence>
<reference evidence="2" key="1">
    <citation type="submission" date="2022-08" db="EMBL/GenBank/DDBJ databases">
        <authorList>
            <person name="Vandamme P."/>
            <person name="Hettiarachchi A."/>
            <person name="Peeters C."/>
            <person name="Cnockaert M."/>
            <person name="Carlier A."/>
        </authorList>
    </citation>
    <scope>NUCLEOTIDE SEQUENCE</scope>
    <source>
        <strain evidence="2">LMG 31809</strain>
    </source>
</reference>
<dbReference type="PANTHER" id="PTHR36837">
    <property type="entry name" value="POLY(3-HYDROXYALKANOATE) POLYMERASE SUBUNIT PHAC"/>
    <property type="match status" value="1"/>
</dbReference>
<organism evidence="2 3">
    <name type="scientific">Govanella unica</name>
    <dbReference type="NCBI Taxonomy" id="2975056"/>
    <lineage>
        <taxon>Bacteria</taxon>
        <taxon>Pseudomonadati</taxon>
        <taxon>Pseudomonadota</taxon>
        <taxon>Alphaproteobacteria</taxon>
        <taxon>Emcibacterales</taxon>
        <taxon>Govanellaceae</taxon>
        <taxon>Govanella</taxon>
    </lineage>
</organism>
<dbReference type="InterPro" id="IPR029058">
    <property type="entry name" value="AB_hydrolase_fold"/>
</dbReference>
<dbReference type="NCBIfam" id="TIGR01849">
    <property type="entry name" value="PHB_depoly_PhaZ"/>
    <property type="match status" value="1"/>
</dbReference>
<reference evidence="2" key="2">
    <citation type="journal article" date="2023" name="Syst. Appl. Microbiol.">
        <title>Govania unica gen. nov., sp. nov., a rare biosphere bacterium that represents a novel family in the class Alphaproteobacteria.</title>
        <authorList>
            <person name="Vandamme P."/>
            <person name="Peeters C."/>
            <person name="Hettiarachchi A."/>
            <person name="Cnockaert M."/>
            <person name="Carlier A."/>
        </authorList>
    </citation>
    <scope>NUCLEOTIDE SEQUENCE</scope>
    <source>
        <strain evidence="2">LMG 31809</strain>
    </source>
</reference>
<protein>
    <submittedName>
        <fullName evidence="2">Polyhydroxyalkanoate depolymerase</fullName>
    </submittedName>
</protein>
<proteinExistence type="predicted"/>
<feature type="domain" description="PHB de-polymerase C-terminal" evidence="1">
    <location>
        <begin position="204"/>
        <end position="404"/>
    </location>
</feature>
<dbReference type="Proteomes" id="UP001141619">
    <property type="component" value="Unassembled WGS sequence"/>
</dbReference>
<dbReference type="RefSeq" id="WP_274943986.1">
    <property type="nucleotide sequence ID" value="NZ_JANWOI010000003.1"/>
</dbReference>
<dbReference type="Pfam" id="PF06850">
    <property type="entry name" value="PHB_depo_C"/>
    <property type="match status" value="1"/>
</dbReference>
<keyword evidence="3" id="KW-1185">Reference proteome</keyword>
<dbReference type="PIRSF" id="PIRSF020818">
    <property type="entry name" value="PHB_depoly_PhaZ"/>
    <property type="match status" value="1"/>
</dbReference>
<evidence type="ECO:0000313" key="3">
    <source>
        <dbReference type="Proteomes" id="UP001141619"/>
    </source>
</evidence>